<protein>
    <recommendedName>
        <fullName evidence="2">C-type lectin domain-containing protein</fullName>
    </recommendedName>
</protein>
<dbReference type="CDD" id="cd00037">
    <property type="entry name" value="CLECT"/>
    <property type="match status" value="2"/>
</dbReference>
<dbReference type="SMART" id="SM00034">
    <property type="entry name" value="CLECT"/>
    <property type="match status" value="2"/>
</dbReference>
<gene>
    <name evidence="3" type="ORF">CAUJ_LOCUS8785</name>
</gene>
<dbReference type="AlphaFoldDB" id="A0A8S1H8S3"/>
<comment type="caution">
    <text evidence="3">The sequence shown here is derived from an EMBL/GenBank/DDBJ whole genome shotgun (WGS) entry which is preliminary data.</text>
</comment>
<reference evidence="3" key="1">
    <citation type="submission" date="2020-10" db="EMBL/GenBank/DDBJ databases">
        <authorList>
            <person name="Kikuchi T."/>
        </authorList>
    </citation>
    <scope>NUCLEOTIDE SEQUENCE</scope>
    <source>
        <strain evidence="3">NKZ352</strain>
    </source>
</reference>
<dbReference type="SUPFAM" id="SSF56436">
    <property type="entry name" value="C-type lectin-like"/>
    <property type="match status" value="2"/>
</dbReference>
<dbReference type="EMBL" id="CAJGYM010000030">
    <property type="protein sequence ID" value="CAD6192866.1"/>
    <property type="molecule type" value="Genomic_DNA"/>
</dbReference>
<proteinExistence type="predicted"/>
<keyword evidence="1" id="KW-0732">Signal</keyword>
<dbReference type="PANTHER" id="PTHR22803">
    <property type="entry name" value="MANNOSE, PHOSPHOLIPASE, LECTIN RECEPTOR RELATED"/>
    <property type="match status" value="1"/>
</dbReference>
<dbReference type="FunFam" id="3.10.100.10:FF:000091">
    <property type="entry name" value="C-type LECtin"/>
    <property type="match status" value="1"/>
</dbReference>
<evidence type="ECO:0000313" key="3">
    <source>
        <dbReference type="EMBL" id="CAD6192866.1"/>
    </source>
</evidence>
<evidence type="ECO:0000259" key="2">
    <source>
        <dbReference type="PROSITE" id="PS50041"/>
    </source>
</evidence>
<dbReference type="InterPro" id="IPR016186">
    <property type="entry name" value="C-type_lectin-like/link_sf"/>
</dbReference>
<dbReference type="Pfam" id="PF00059">
    <property type="entry name" value="Lectin_C"/>
    <property type="match status" value="2"/>
</dbReference>
<dbReference type="OrthoDB" id="5877119at2759"/>
<sequence length="310" mass="34535">MWLFVCLGVLFVSETSAQCNPGAVFDSASNRCLQFYRPKVSFAMAESICAASFGHLTSVKNAVDNNFIASRALEYFDGSDNFWIGAKATAADVTNPLNWAWNDGSAWSYQNWRVGQPTSQGDTSCTSVQVSSSKWLTATCSSNFSFVCSFPTNVGATCPPPIIPSHCPSGYTYYSGTDFCYKNTVRSGNFNDARSTCQADGGELASIHSMDENDFLVELSKAGMEVKDDHWNDQVWIGFTFENQKWGWTDGTAVDFVNWADGEPNVMQTDWWTVLVADPHQNKHNTEYMRWNNVGHLDERAFLCKRAPLH</sequence>
<feature type="signal peptide" evidence="1">
    <location>
        <begin position="1"/>
        <end position="17"/>
    </location>
</feature>
<feature type="chain" id="PRO_5035836526" description="C-type lectin domain-containing protein" evidence="1">
    <location>
        <begin position="18"/>
        <end position="310"/>
    </location>
</feature>
<feature type="domain" description="C-type lectin" evidence="2">
    <location>
        <begin position="180"/>
        <end position="305"/>
    </location>
</feature>
<feature type="domain" description="C-type lectin" evidence="2">
    <location>
        <begin position="28"/>
        <end position="149"/>
    </location>
</feature>
<dbReference type="InterPro" id="IPR001304">
    <property type="entry name" value="C-type_lectin-like"/>
</dbReference>
<accession>A0A8S1H8S3</accession>
<evidence type="ECO:0000256" key="1">
    <source>
        <dbReference type="SAM" id="SignalP"/>
    </source>
</evidence>
<dbReference type="InterPro" id="IPR016187">
    <property type="entry name" value="CTDL_fold"/>
</dbReference>
<dbReference type="PROSITE" id="PS50041">
    <property type="entry name" value="C_TYPE_LECTIN_2"/>
    <property type="match status" value="2"/>
</dbReference>
<dbReference type="Proteomes" id="UP000835052">
    <property type="component" value="Unassembled WGS sequence"/>
</dbReference>
<dbReference type="Gene3D" id="3.10.100.10">
    <property type="entry name" value="Mannose-Binding Protein A, subunit A"/>
    <property type="match status" value="2"/>
</dbReference>
<organism evidence="3 4">
    <name type="scientific">Caenorhabditis auriculariae</name>
    <dbReference type="NCBI Taxonomy" id="2777116"/>
    <lineage>
        <taxon>Eukaryota</taxon>
        <taxon>Metazoa</taxon>
        <taxon>Ecdysozoa</taxon>
        <taxon>Nematoda</taxon>
        <taxon>Chromadorea</taxon>
        <taxon>Rhabditida</taxon>
        <taxon>Rhabditina</taxon>
        <taxon>Rhabditomorpha</taxon>
        <taxon>Rhabditoidea</taxon>
        <taxon>Rhabditidae</taxon>
        <taxon>Peloderinae</taxon>
        <taxon>Caenorhabditis</taxon>
    </lineage>
</organism>
<name>A0A8S1H8S3_9PELO</name>
<keyword evidence="4" id="KW-1185">Reference proteome</keyword>
<evidence type="ECO:0000313" key="4">
    <source>
        <dbReference type="Proteomes" id="UP000835052"/>
    </source>
</evidence>
<dbReference type="InterPro" id="IPR050111">
    <property type="entry name" value="C-type_lectin/snaclec_domain"/>
</dbReference>